<feature type="transmembrane region" description="Helical" evidence="12">
    <location>
        <begin position="189"/>
        <end position="208"/>
    </location>
</feature>
<dbReference type="Pfam" id="PF02203">
    <property type="entry name" value="TarH"/>
    <property type="match status" value="1"/>
</dbReference>
<comment type="caution">
    <text evidence="15">The sequence shown here is derived from an EMBL/GenBank/DDBJ whole genome shotgun (WGS) entry which is preliminary data.</text>
</comment>
<keyword evidence="9 11" id="KW-0807">Transducer</keyword>
<feature type="transmembrane region" description="Helical" evidence="12">
    <location>
        <begin position="6"/>
        <end position="30"/>
    </location>
</feature>
<evidence type="ECO:0000256" key="11">
    <source>
        <dbReference type="PROSITE-ProRule" id="PRU00284"/>
    </source>
</evidence>
<dbReference type="SUPFAM" id="SSF58104">
    <property type="entry name" value="Methyl-accepting chemotaxis protein (MCP) signaling domain"/>
    <property type="match status" value="1"/>
</dbReference>
<evidence type="ECO:0000259" key="13">
    <source>
        <dbReference type="PROSITE" id="PS50111"/>
    </source>
</evidence>
<dbReference type="PRINTS" id="PR00260">
    <property type="entry name" value="CHEMTRNSDUCR"/>
</dbReference>
<dbReference type="CDD" id="cd11386">
    <property type="entry name" value="MCP_signal"/>
    <property type="match status" value="1"/>
</dbReference>
<evidence type="ECO:0000256" key="3">
    <source>
        <dbReference type="ARBA" id="ARBA00022481"/>
    </source>
</evidence>
<dbReference type="InterPro" id="IPR003122">
    <property type="entry name" value="Tar_rcpt_lig-bd"/>
</dbReference>
<proteinExistence type="inferred from homology"/>
<comment type="subcellular location">
    <subcellularLocation>
        <location evidence="1">Cell inner membrane</location>
        <topology evidence="1">Multi-pass membrane protein</topology>
    </subcellularLocation>
</comment>
<name>A0ABT8DZC5_9BURK</name>
<comment type="similarity">
    <text evidence="10">Belongs to the methyl-accepting chemotaxis (MCP) protein family.</text>
</comment>
<keyword evidence="3" id="KW-0488">Methylation</keyword>
<evidence type="ECO:0000256" key="1">
    <source>
        <dbReference type="ARBA" id="ARBA00004429"/>
    </source>
</evidence>
<evidence type="ECO:0000256" key="5">
    <source>
        <dbReference type="ARBA" id="ARBA00022519"/>
    </source>
</evidence>
<evidence type="ECO:0000256" key="2">
    <source>
        <dbReference type="ARBA" id="ARBA00022475"/>
    </source>
</evidence>
<dbReference type="SMART" id="SM00283">
    <property type="entry name" value="MA"/>
    <property type="match status" value="1"/>
</dbReference>
<reference evidence="15 16" key="1">
    <citation type="submission" date="2023-06" db="EMBL/GenBank/DDBJ databases">
        <title>Pelomonas sp. PFR6 16S ribosomal RNA gene Genome sequencing and assembly.</title>
        <authorList>
            <person name="Woo H."/>
        </authorList>
    </citation>
    <scope>NUCLEOTIDE SEQUENCE [LARGE SCALE GENOMIC DNA]</scope>
    <source>
        <strain evidence="15 16">PFR6</strain>
    </source>
</reference>
<evidence type="ECO:0000256" key="10">
    <source>
        <dbReference type="ARBA" id="ARBA00029447"/>
    </source>
</evidence>
<dbReference type="Gene3D" id="1.10.287.950">
    <property type="entry name" value="Methyl-accepting chemotaxis protein"/>
    <property type="match status" value="1"/>
</dbReference>
<dbReference type="PANTHER" id="PTHR43531:SF14">
    <property type="entry name" value="METHYL-ACCEPTING CHEMOTAXIS PROTEIN I-RELATED"/>
    <property type="match status" value="1"/>
</dbReference>
<keyword evidence="5" id="KW-0997">Cell inner membrane</keyword>
<dbReference type="RefSeq" id="WP_290361252.1">
    <property type="nucleotide sequence ID" value="NZ_JAUHHC010000006.1"/>
</dbReference>
<dbReference type="PANTHER" id="PTHR43531">
    <property type="entry name" value="PROTEIN ICFG"/>
    <property type="match status" value="1"/>
</dbReference>
<evidence type="ECO:0000256" key="9">
    <source>
        <dbReference type="ARBA" id="ARBA00023224"/>
    </source>
</evidence>
<evidence type="ECO:0000256" key="12">
    <source>
        <dbReference type="SAM" id="Phobius"/>
    </source>
</evidence>
<feature type="domain" description="Methyl-accepting transducer" evidence="13">
    <location>
        <begin position="267"/>
        <end position="496"/>
    </location>
</feature>
<dbReference type="CDD" id="cd06225">
    <property type="entry name" value="HAMP"/>
    <property type="match status" value="1"/>
</dbReference>
<dbReference type="SMART" id="SM00304">
    <property type="entry name" value="HAMP"/>
    <property type="match status" value="1"/>
</dbReference>
<keyword evidence="7 12" id="KW-1133">Transmembrane helix</keyword>
<keyword evidence="4" id="KW-0145">Chemotaxis</keyword>
<sequence>MRNLSIRTRLLILVLVMAGMLLLAVIANLLRQRQSSEAMHGLVVERIVALRKLKQVSDVYADRIGDAARKAVNGAIEVPQALRQLDESRQAANTAWKAYEGGLSQDDERQLAGQVQAAMQTAEPRLAELRDALQNERLVALRDLADQPLDAAVRPVVAAIDRLIALQLDDAERRDEAERAGYEAARLRNIVITVLVLAVLGALAHNILRSIVDPLRAAVRMAEQVASGDLRLNQTVSSAGDETGQLIRAMQRMAEQLAELVRQVRDGSESIATGSAQIAAGNADLSQRTEQTASNLQQTAAAMEQLTGTVQNNNETARQAAQLAGGASGAARQGGELMERVVGTMGEISASSRRIVDIIGTIDGIAFQTNILALNAAVEAARAGEQGRGFAVVAGEVRALAQRSAEAAREIKALIGASVDTVESGGVLVGDAGRTVSDVVLQVQRVTELIDAISAASESQTQGIAQVGEAVGQLDQVTQQNSALVEQSAAAAESLRQQAEQLNATVARFRL</sequence>
<dbReference type="InterPro" id="IPR051310">
    <property type="entry name" value="MCP_chemotaxis"/>
</dbReference>
<feature type="domain" description="HAMP" evidence="14">
    <location>
        <begin position="209"/>
        <end position="262"/>
    </location>
</feature>
<evidence type="ECO:0000259" key="14">
    <source>
        <dbReference type="PROSITE" id="PS50885"/>
    </source>
</evidence>
<keyword evidence="16" id="KW-1185">Reference proteome</keyword>
<dbReference type="Proteomes" id="UP001228044">
    <property type="component" value="Unassembled WGS sequence"/>
</dbReference>
<dbReference type="InterPro" id="IPR004089">
    <property type="entry name" value="MCPsignal_dom"/>
</dbReference>
<evidence type="ECO:0000313" key="16">
    <source>
        <dbReference type="Proteomes" id="UP001228044"/>
    </source>
</evidence>
<organism evidence="15 16">
    <name type="scientific">Roseateles violae</name>
    <dbReference type="NCBI Taxonomy" id="3058042"/>
    <lineage>
        <taxon>Bacteria</taxon>
        <taxon>Pseudomonadati</taxon>
        <taxon>Pseudomonadota</taxon>
        <taxon>Betaproteobacteria</taxon>
        <taxon>Burkholderiales</taxon>
        <taxon>Sphaerotilaceae</taxon>
        <taxon>Roseateles</taxon>
    </lineage>
</organism>
<dbReference type="Pfam" id="PF00672">
    <property type="entry name" value="HAMP"/>
    <property type="match status" value="1"/>
</dbReference>
<evidence type="ECO:0000313" key="15">
    <source>
        <dbReference type="EMBL" id="MDN3922946.1"/>
    </source>
</evidence>
<dbReference type="PROSITE" id="PS50885">
    <property type="entry name" value="HAMP"/>
    <property type="match status" value="1"/>
</dbReference>
<dbReference type="InterPro" id="IPR004090">
    <property type="entry name" value="Chemotax_Me-accpt_rcpt"/>
</dbReference>
<dbReference type="InterPro" id="IPR003660">
    <property type="entry name" value="HAMP_dom"/>
</dbReference>
<evidence type="ECO:0000256" key="4">
    <source>
        <dbReference type="ARBA" id="ARBA00022500"/>
    </source>
</evidence>
<evidence type="ECO:0000256" key="8">
    <source>
        <dbReference type="ARBA" id="ARBA00023136"/>
    </source>
</evidence>
<dbReference type="PROSITE" id="PS50111">
    <property type="entry name" value="CHEMOTAXIS_TRANSDUC_2"/>
    <property type="match status" value="1"/>
</dbReference>
<dbReference type="Pfam" id="PF00015">
    <property type="entry name" value="MCPsignal"/>
    <property type="match status" value="1"/>
</dbReference>
<keyword evidence="2" id="KW-1003">Cell membrane</keyword>
<keyword evidence="6 12" id="KW-0812">Transmembrane</keyword>
<accession>A0ABT8DZC5</accession>
<evidence type="ECO:0000256" key="6">
    <source>
        <dbReference type="ARBA" id="ARBA00022692"/>
    </source>
</evidence>
<protein>
    <submittedName>
        <fullName evidence="15">Methyl-accepting chemotaxis protein</fullName>
    </submittedName>
</protein>
<gene>
    <name evidence="15" type="ORF">QWJ38_21855</name>
</gene>
<keyword evidence="8 12" id="KW-0472">Membrane</keyword>
<evidence type="ECO:0000256" key="7">
    <source>
        <dbReference type="ARBA" id="ARBA00022989"/>
    </source>
</evidence>
<dbReference type="EMBL" id="JAUHHC010000006">
    <property type="protein sequence ID" value="MDN3922946.1"/>
    <property type="molecule type" value="Genomic_DNA"/>
</dbReference>